<evidence type="ECO:0000256" key="3">
    <source>
        <dbReference type="ARBA" id="ARBA00022692"/>
    </source>
</evidence>
<evidence type="ECO:0000256" key="7">
    <source>
        <dbReference type="ARBA" id="ARBA00023180"/>
    </source>
</evidence>
<dbReference type="Proteomes" id="UP000648187">
    <property type="component" value="Unassembled WGS sequence"/>
</dbReference>
<organism evidence="9 10">
    <name type="scientific">Spodoptera exigua</name>
    <name type="common">Beet armyworm</name>
    <name type="synonym">Noctua fulgens</name>
    <dbReference type="NCBI Taxonomy" id="7107"/>
    <lineage>
        <taxon>Eukaryota</taxon>
        <taxon>Metazoa</taxon>
        <taxon>Ecdysozoa</taxon>
        <taxon>Arthropoda</taxon>
        <taxon>Hexapoda</taxon>
        <taxon>Insecta</taxon>
        <taxon>Pterygota</taxon>
        <taxon>Neoptera</taxon>
        <taxon>Endopterygota</taxon>
        <taxon>Lepidoptera</taxon>
        <taxon>Glossata</taxon>
        <taxon>Ditrysia</taxon>
        <taxon>Noctuoidea</taxon>
        <taxon>Noctuidae</taxon>
        <taxon>Amphipyrinae</taxon>
        <taxon>Spodoptera</taxon>
    </lineage>
</organism>
<keyword evidence="6" id="KW-0472">Membrane</keyword>
<dbReference type="InterPro" id="IPR031424">
    <property type="entry name" value="QVR-like"/>
</dbReference>
<dbReference type="Pfam" id="PF17064">
    <property type="entry name" value="QVR"/>
    <property type="match status" value="1"/>
</dbReference>
<dbReference type="EMBL" id="JACKWZ010000003">
    <property type="protein sequence ID" value="KAF9424409.1"/>
    <property type="molecule type" value="Genomic_DNA"/>
</dbReference>
<keyword evidence="8" id="KW-0449">Lipoprotein</keyword>
<keyword evidence="3" id="KW-0812">Transmembrane</keyword>
<comment type="caution">
    <text evidence="9">The sequence shown here is derived from an EMBL/GenBank/DDBJ whole genome shotgun (WGS) entry which is preliminary data.</text>
</comment>
<dbReference type="GO" id="GO:0030431">
    <property type="term" value="P:sleep"/>
    <property type="evidence" value="ECO:0007669"/>
    <property type="project" value="InterPro"/>
</dbReference>
<evidence type="ECO:0000256" key="5">
    <source>
        <dbReference type="ARBA" id="ARBA00022989"/>
    </source>
</evidence>
<keyword evidence="5" id="KW-1133">Transmembrane helix</keyword>
<dbReference type="PANTHER" id="PTHR33562">
    <property type="entry name" value="ATILLA, ISOFORM B-RELATED-RELATED"/>
    <property type="match status" value="1"/>
</dbReference>
<dbReference type="GO" id="GO:0098552">
    <property type="term" value="C:side of membrane"/>
    <property type="evidence" value="ECO:0007669"/>
    <property type="project" value="UniProtKB-KW"/>
</dbReference>
<evidence type="ECO:0000256" key="4">
    <source>
        <dbReference type="ARBA" id="ARBA00022729"/>
    </source>
</evidence>
<keyword evidence="7" id="KW-0325">Glycoprotein</keyword>
<gene>
    <name evidence="9" type="ORF">HW555_000548</name>
</gene>
<keyword evidence="10" id="KW-1185">Reference proteome</keyword>
<evidence type="ECO:0000313" key="9">
    <source>
        <dbReference type="EMBL" id="KAF9424409.1"/>
    </source>
</evidence>
<evidence type="ECO:0000256" key="8">
    <source>
        <dbReference type="ARBA" id="ARBA00023288"/>
    </source>
</evidence>
<accession>A0A835GSB3</accession>
<evidence type="ECO:0000313" key="10">
    <source>
        <dbReference type="Proteomes" id="UP000648187"/>
    </source>
</evidence>
<reference evidence="9" key="1">
    <citation type="submission" date="2020-08" db="EMBL/GenBank/DDBJ databases">
        <title>Spodoptera exigua strain:BAW_Kor-Di-RS1 Genome sequencing and assembly.</title>
        <authorList>
            <person name="Kim J."/>
            <person name="Nam H.Y."/>
            <person name="Kwon M."/>
            <person name="Choi J.H."/>
            <person name="Cho S.R."/>
            <person name="Kim G.-H."/>
        </authorList>
    </citation>
    <scope>NUCLEOTIDE SEQUENCE</scope>
    <source>
        <strain evidence="9">BAW_Kor-Di-RS1</strain>
        <tissue evidence="9">Whole-body</tissue>
    </source>
</reference>
<keyword evidence="4" id="KW-0732">Signal</keyword>
<proteinExistence type="predicted"/>
<dbReference type="AlphaFoldDB" id="A0A835GSB3"/>
<evidence type="ECO:0000256" key="6">
    <source>
        <dbReference type="ARBA" id="ARBA00023136"/>
    </source>
</evidence>
<evidence type="ECO:0000256" key="2">
    <source>
        <dbReference type="ARBA" id="ARBA00022622"/>
    </source>
</evidence>
<protein>
    <recommendedName>
        <fullName evidence="11">Protein sleepless</fullName>
    </recommendedName>
</protein>
<name>A0A835GSB3_SPOEX</name>
<evidence type="ECO:0008006" key="11">
    <source>
        <dbReference type="Google" id="ProtNLM"/>
    </source>
</evidence>
<comment type="subcellular location">
    <subcellularLocation>
        <location evidence="1">Membrane</location>
        <topology evidence="1">Lipid-anchor</topology>
        <topology evidence="1">GPI-anchor</topology>
    </subcellularLocation>
</comment>
<dbReference type="InterPro" id="IPR050975">
    <property type="entry name" value="Sleep_regulator"/>
</dbReference>
<dbReference type="PANTHER" id="PTHR33562:SF23">
    <property type="entry name" value="PROTEIN QUIVER"/>
    <property type="match status" value="1"/>
</dbReference>
<sequence length="182" mass="20874">SFNFNVTVSDSKDVSKQLAGVNNDILIVSLQIWQHLEKISVFYYHVIILRVAASAIYCFYCNSANNSACIDPSQFDDEIRGRIIPIVDCNTAVNRVDEYAFFCRKIVQTIYHPHKDSELRVTRGCGWVRHEKDCYRADNRDHLETVCQCFTDHCNSADAMSPTSTTALFIALAVCLYYYKIY</sequence>
<feature type="non-terminal residue" evidence="9">
    <location>
        <position position="182"/>
    </location>
</feature>
<keyword evidence="2" id="KW-0336">GPI-anchor</keyword>
<evidence type="ECO:0000256" key="1">
    <source>
        <dbReference type="ARBA" id="ARBA00004589"/>
    </source>
</evidence>
<dbReference type="GO" id="GO:0032222">
    <property type="term" value="P:regulation of synaptic transmission, cholinergic"/>
    <property type="evidence" value="ECO:0007669"/>
    <property type="project" value="InterPro"/>
</dbReference>